<dbReference type="Gene3D" id="2.30.42.10">
    <property type="match status" value="1"/>
</dbReference>
<dbReference type="EMBL" id="VCEI01000028">
    <property type="protein sequence ID" value="TLU90660.1"/>
    <property type="molecule type" value="Genomic_DNA"/>
</dbReference>
<organism evidence="3 4">
    <name type="scientific">Dyadobacter sediminis</name>
    <dbReference type="NCBI Taxonomy" id="1493691"/>
    <lineage>
        <taxon>Bacteria</taxon>
        <taxon>Pseudomonadati</taxon>
        <taxon>Bacteroidota</taxon>
        <taxon>Cytophagia</taxon>
        <taxon>Cytophagales</taxon>
        <taxon>Spirosomataceae</taxon>
        <taxon>Dyadobacter</taxon>
    </lineage>
</organism>
<dbReference type="OrthoDB" id="9808066at2"/>
<dbReference type="Proteomes" id="UP000309788">
    <property type="component" value="Unassembled WGS sequence"/>
</dbReference>
<reference evidence="3 4" key="1">
    <citation type="submission" date="2019-05" db="EMBL/GenBank/DDBJ databases">
        <authorList>
            <person name="Qu J.-H."/>
        </authorList>
    </citation>
    <scope>NUCLEOTIDE SEQUENCE [LARGE SCALE GENOMIC DNA]</scope>
    <source>
        <strain evidence="3 4">Z12</strain>
    </source>
</reference>
<dbReference type="PANTHER" id="PTHR36453:SF1">
    <property type="entry name" value="RIGHT HANDED BETA HELIX DOMAIN-CONTAINING PROTEIN"/>
    <property type="match status" value="1"/>
</dbReference>
<evidence type="ECO:0000259" key="2">
    <source>
        <dbReference type="PROSITE" id="PS50106"/>
    </source>
</evidence>
<dbReference type="AlphaFoldDB" id="A0A5R9K9J8"/>
<dbReference type="Gene3D" id="2.160.20.10">
    <property type="entry name" value="Single-stranded right-handed beta-helix, Pectin lyase-like"/>
    <property type="match status" value="2"/>
</dbReference>
<dbReference type="InterPro" id="IPR012334">
    <property type="entry name" value="Pectin_lyas_fold"/>
</dbReference>
<accession>A0A5R9K9J8</accession>
<gene>
    <name evidence="3" type="ORF">FEM55_19105</name>
</gene>
<dbReference type="InterPro" id="IPR036034">
    <property type="entry name" value="PDZ_sf"/>
</dbReference>
<evidence type="ECO:0000256" key="1">
    <source>
        <dbReference type="SAM" id="SignalP"/>
    </source>
</evidence>
<keyword evidence="1" id="KW-0732">Signal</keyword>
<evidence type="ECO:0000313" key="4">
    <source>
        <dbReference type="Proteomes" id="UP000309788"/>
    </source>
</evidence>
<dbReference type="PROSITE" id="PS50106">
    <property type="entry name" value="PDZ"/>
    <property type="match status" value="1"/>
</dbReference>
<dbReference type="SMART" id="SM00710">
    <property type="entry name" value="PbH1"/>
    <property type="match status" value="3"/>
</dbReference>
<dbReference type="SUPFAM" id="SSF50156">
    <property type="entry name" value="PDZ domain-like"/>
    <property type="match status" value="1"/>
</dbReference>
<feature type="domain" description="PDZ" evidence="2">
    <location>
        <begin position="688"/>
        <end position="782"/>
    </location>
</feature>
<protein>
    <submittedName>
        <fullName evidence="3">PDZ domain-containing protein</fullName>
    </submittedName>
</protein>
<dbReference type="InterPro" id="IPR006626">
    <property type="entry name" value="PbH1"/>
</dbReference>
<dbReference type="InterPro" id="IPR001478">
    <property type="entry name" value="PDZ"/>
</dbReference>
<dbReference type="RefSeq" id="WP_138282984.1">
    <property type="nucleotide sequence ID" value="NZ_BMGE01000005.1"/>
</dbReference>
<dbReference type="SUPFAM" id="SSF51126">
    <property type="entry name" value="Pectin lyase-like"/>
    <property type="match status" value="1"/>
</dbReference>
<sequence length="792" mass="89558">MADFIKLKAKVSFKCLILLVLQLHLTAASAVSQNLYVSPDGNDSNNGSILAPLQTPATAIARVKTRKGNAISIFIRKGIYYLDKPLLINPAALNGKKLHIRSYQNEKVTLSAGRRLHPKWEKHTENILKAKVDTGNFEMLFVNGQPLPLARYPDYDATARVFNGTAVDAIDSSRTARWKNPEGGYLHALHQGEWGSFHYRIKSIKNGLPELEGGWQNNRPAPLHKKERFVENIFEELDAPGEWFYDWKTRFLYAYPQKGTDLNKAIIEVSNLRHIIEIKGTSEMPVSNVAVSEIRFAHTERSIMEHYEPLLRSDWMIYRGGAVLMEYTANCVFTGCEFTNLGGNAVMISGQNLKSGIKDSHIYNIGSSAVCFVGDTSAVRSAAFGYENFIPFSKMDKTPGPKNNRYPLQCFAENNLIHDIGKIEKQCTGIQIEMASEIHVSHNTIYKVPRAGINIGDGAWGGHIIEHNDVFETVLETGDHGAFNSWGRDRFWHPNRKTMDSLALAHPEMILLDAQKPVVIRNNRFRCDHGWDIDLDDGSSNYHIYNNVLLSGGLKFREGFYRIAENNMLINNSFHPHVWFKNSGDVFRKNIVMRPYFPILVKDWGKEVDYNLFQNEADLKSAKSNGTDMHSKFGNPEFVNAEKGNYQVKSTSPAWALGFVNFPMNEFGVQNERLKNLADKVTFPVLLDAELESKIQEMPWLGIRIRNVRGLGDRSAFGLPDEKGIVVTEIPDSSILAKSGLQINDVIVAANREKTDNIIRLEAIRQQLNWTGKMEVEVFRNQQKFNLVLNLK</sequence>
<name>A0A5R9K9J8_9BACT</name>
<feature type="chain" id="PRO_5024443614" evidence="1">
    <location>
        <begin position="31"/>
        <end position="792"/>
    </location>
</feature>
<keyword evidence="4" id="KW-1185">Reference proteome</keyword>
<proteinExistence type="predicted"/>
<dbReference type="SMART" id="SM00228">
    <property type="entry name" value="PDZ"/>
    <property type="match status" value="1"/>
</dbReference>
<dbReference type="Pfam" id="PF00595">
    <property type="entry name" value="PDZ"/>
    <property type="match status" value="1"/>
</dbReference>
<evidence type="ECO:0000313" key="3">
    <source>
        <dbReference type="EMBL" id="TLU90660.1"/>
    </source>
</evidence>
<feature type="signal peptide" evidence="1">
    <location>
        <begin position="1"/>
        <end position="30"/>
    </location>
</feature>
<dbReference type="PANTHER" id="PTHR36453">
    <property type="entry name" value="SECRETED PROTEIN-RELATED"/>
    <property type="match status" value="1"/>
</dbReference>
<dbReference type="InterPro" id="IPR011050">
    <property type="entry name" value="Pectin_lyase_fold/virulence"/>
</dbReference>
<comment type="caution">
    <text evidence="3">The sequence shown here is derived from an EMBL/GenBank/DDBJ whole genome shotgun (WGS) entry which is preliminary data.</text>
</comment>